<dbReference type="InParanoid" id="A0A163MGJ5"/>
<evidence type="ECO:0000313" key="2">
    <source>
        <dbReference type="Proteomes" id="UP000078561"/>
    </source>
</evidence>
<dbReference type="OrthoDB" id="2301578at2759"/>
<name>A0A163MGJ5_ABSGL</name>
<evidence type="ECO:0000313" key="1">
    <source>
        <dbReference type="EMBL" id="SAM04739.1"/>
    </source>
</evidence>
<sequence length="68" mass="7720">MTEQRLHAIQEGLVNKIDSQQTTPTIINNLAQQHNIIIETAANVAEERRSQLNKSLHYLAEHNGPTFE</sequence>
<proteinExistence type="predicted"/>
<accession>A0A163MGJ5</accession>
<gene>
    <name evidence="1" type="primary">ABSGL_10605.1 scaffold 12026</name>
</gene>
<protein>
    <submittedName>
        <fullName evidence="1">Uncharacterized protein</fullName>
    </submittedName>
</protein>
<dbReference type="Proteomes" id="UP000078561">
    <property type="component" value="Unassembled WGS sequence"/>
</dbReference>
<organism evidence="1">
    <name type="scientific">Absidia glauca</name>
    <name type="common">Pin mould</name>
    <dbReference type="NCBI Taxonomy" id="4829"/>
    <lineage>
        <taxon>Eukaryota</taxon>
        <taxon>Fungi</taxon>
        <taxon>Fungi incertae sedis</taxon>
        <taxon>Mucoromycota</taxon>
        <taxon>Mucoromycotina</taxon>
        <taxon>Mucoromycetes</taxon>
        <taxon>Mucorales</taxon>
        <taxon>Cunninghamellaceae</taxon>
        <taxon>Absidia</taxon>
    </lineage>
</organism>
<reference evidence="1" key="1">
    <citation type="submission" date="2016-04" db="EMBL/GenBank/DDBJ databases">
        <authorList>
            <person name="Evans L.H."/>
            <person name="Alamgir A."/>
            <person name="Owens N."/>
            <person name="Weber N.D."/>
            <person name="Virtaneva K."/>
            <person name="Barbian K."/>
            <person name="Babar A."/>
            <person name="Rosenke K."/>
        </authorList>
    </citation>
    <scope>NUCLEOTIDE SEQUENCE [LARGE SCALE GENOMIC DNA]</scope>
    <source>
        <strain evidence="1">CBS 101.48</strain>
    </source>
</reference>
<dbReference type="EMBL" id="LT554414">
    <property type="protein sequence ID" value="SAM04739.1"/>
    <property type="molecule type" value="Genomic_DNA"/>
</dbReference>
<dbReference type="AlphaFoldDB" id="A0A163MGJ5"/>
<keyword evidence="2" id="KW-1185">Reference proteome</keyword>